<dbReference type="Proteomes" id="UP000007752">
    <property type="component" value="Chromosome 1"/>
</dbReference>
<name>B9EXB7_ORYSJ</name>
<evidence type="ECO:0000313" key="6">
    <source>
        <dbReference type="EMBL" id="EEE54730.1"/>
    </source>
</evidence>
<sequence>MMTGATPPSQQRTLSRRSSRTWGHTTRWLAATAEPSQAYEKDLSTIDEAMIPIDLMQSHDEFINAVKSRLTKLEGTNLAYLCMIDYTYEEALLSLAPAVYAAVPARLRNHRTVAEAMTDRRWIQDIQFGVGYSSDPRVFQALGLPSMMRHVFDQNGIKGAIAAVAKLPDNAVQADVVSTLKRKLDLFSLDIFLSFLPVLAGLLTSKAERHAIVSLELLLDLIKIFGPVIRSTLSAHSAVGVDIQAEQRRGGQSAQLAQELNLSLHDLVVI</sequence>
<dbReference type="EMBL" id="CM000138">
    <property type="protein sequence ID" value="EEE54730.1"/>
    <property type="molecule type" value="Genomic_DNA"/>
</dbReference>
<evidence type="ECO:0000256" key="4">
    <source>
        <dbReference type="SAM" id="MobiDB-lite"/>
    </source>
</evidence>
<reference evidence="6" key="2">
    <citation type="submission" date="2008-12" db="EMBL/GenBank/DDBJ databases">
        <title>Improved gene annotation of the rice (Oryza sativa) genomes.</title>
        <authorList>
            <person name="Wang J."/>
            <person name="Li R."/>
            <person name="Fan W."/>
            <person name="Huang Q."/>
            <person name="Zhang J."/>
            <person name="Zhou Y."/>
            <person name="Hu Y."/>
            <person name="Zi S."/>
            <person name="Li J."/>
            <person name="Ni P."/>
            <person name="Zheng H."/>
            <person name="Zhang Y."/>
            <person name="Zhao M."/>
            <person name="Hao Q."/>
            <person name="McDermott J."/>
            <person name="Samudrala R."/>
            <person name="Kristiansen K."/>
            <person name="Wong G.K.-S."/>
        </authorList>
    </citation>
    <scope>NUCLEOTIDE SEQUENCE</scope>
</reference>
<dbReference type="AlphaFoldDB" id="B9EXB7"/>
<dbReference type="Pfam" id="PF13925">
    <property type="entry name" value="Katanin_con80"/>
    <property type="match status" value="1"/>
</dbReference>
<dbReference type="PANTHER" id="PTHR19845:SF17">
    <property type="entry name" value="KATANIN P80 WD40 REPEAT-CONTAINING SUBUNIT B1 HOMOLOG"/>
    <property type="match status" value="1"/>
</dbReference>
<organism evidence="6">
    <name type="scientific">Oryza sativa subsp. japonica</name>
    <name type="common">Rice</name>
    <dbReference type="NCBI Taxonomy" id="39947"/>
    <lineage>
        <taxon>Eukaryota</taxon>
        <taxon>Viridiplantae</taxon>
        <taxon>Streptophyta</taxon>
        <taxon>Embryophyta</taxon>
        <taxon>Tracheophyta</taxon>
        <taxon>Spermatophyta</taxon>
        <taxon>Magnoliopsida</taxon>
        <taxon>Liliopsida</taxon>
        <taxon>Poales</taxon>
        <taxon>Poaceae</taxon>
        <taxon>BOP clade</taxon>
        <taxon>Oryzoideae</taxon>
        <taxon>Oryzeae</taxon>
        <taxon>Oryzinae</taxon>
        <taxon>Oryza</taxon>
        <taxon>Oryza sativa</taxon>
    </lineage>
</organism>
<keyword evidence="2" id="KW-0963">Cytoplasm</keyword>
<reference evidence="6" key="1">
    <citation type="journal article" date="2005" name="PLoS Biol.">
        <title>The genomes of Oryza sativa: a history of duplications.</title>
        <authorList>
            <person name="Yu J."/>
            <person name="Wang J."/>
            <person name="Lin W."/>
            <person name="Li S."/>
            <person name="Li H."/>
            <person name="Zhou J."/>
            <person name="Ni P."/>
            <person name="Dong W."/>
            <person name="Hu S."/>
            <person name="Zeng C."/>
            <person name="Zhang J."/>
            <person name="Zhang Y."/>
            <person name="Li R."/>
            <person name="Xu Z."/>
            <person name="Li S."/>
            <person name="Li X."/>
            <person name="Zheng H."/>
            <person name="Cong L."/>
            <person name="Lin L."/>
            <person name="Yin J."/>
            <person name="Geng J."/>
            <person name="Li G."/>
            <person name="Shi J."/>
            <person name="Liu J."/>
            <person name="Lv H."/>
            <person name="Li J."/>
            <person name="Wang J."/>
            <person name="Deng Y."/>
            <person name="Ran L."/>
            <person name="Shi X."/>
            <person name="Wang X."/>
            <person name="Wu Q."/>
            <person name="Li C."/>
            <person name="Ren X."/>
            <person name="Wang J."/>
            <person name="Wang X."/>
            <person name="Li D."/>
            <person name="Liu D."/>
            <person name="Zhang X."/>
            <person name="Ji Z."/>
            <person name="Zhao W."/>
            <person name="Sun Y."/>
            <person name="Zhang Z."/>
            <person name="Bao J."/>
            <person name="Han Y."/>
            <person name="Dong L."/>
            <person name="Ji J."/>
            <person name="Chen P."/>
            <person name="Wu S."/>
            <person name="Liu J."/>
            <person name="Xiao Y."/>
            <person name="Bu D."/>
            <person name="Tan J."/>
            <person name="Yang L."/>
            <person name="Ye C."/>
            <person name="Zhang J."/>
            <person name="Xu J."/>
            <person name="Zhou Y."/>
            <person name="Yu Y."/>
            <person name="Zhang B."/>
            <person name="Zhuang S."/>
            <person name="Wei H."/>
            <person name="Liu B."/>
            <person name="Lei M."/>
            <person name="Yu H."/>
            <person name="Li Y."/>
            <person name="Xu H."/>
            <person name="Wei S."/>
            <person name="He X."/>
            <person name="Fang L."/>
            <person name="Zhang Z."/>
            <person name="Zhang Y."/>
            <person name="Huang X."/>
            <person name="Su Z."/>
            <person name="Tong W."/>
            <person name="Li J."/>
            <person name="Tong Z."/>
            <person name="Li S."/>
            <person name="Ye J."/>
            <person name="Wang L."/>
            <person name="Fang L."/>
            <person name="Lei T."/>
            <person name="Chen C."/>
            <person name="Chen H."/>
            <person name="Xu Z."/>
            <person name="Li H."/>
            <person name="Huang H."/>
            <person name="Zhang F."/>
            <person name="Xu H."/>
            <person name="Li N."/>
            <person name="Zhao C."/>
            <person name="Li S."/>
            <person name="Dong L."/>
            <person name="Huang Y."/>
            <person name="Li L."/>
            <person name="Xi Y."/>
            <person name="Qi Q."/>
            <person name="Li W."/>
            <person name="Zhang B."/>
            <person name="Hu W."/>
            <person name="Zhang Y."/>
            <person name="Tian X."/>
            <person name="Jiao Y."/>
            <person name="Liang X."/>
            <person name="Jin J."/>
            <person name="Gao L."/>
            <person name="Zheng W."/>
            <person name="Hao B."/>
            <person name="Liu S."/>
            <person name="Wang W."/>
            <person name="Yuan L."/>
            <person name="Cao M."/>
            <person name="McDermott J."/>
            <person name="Samudrala R."/>
            <person name="Wang J."/>
            <person name="Wong G.K."/>
            <person name="Yang H."/>
        </authorList>
    </citation>
    <scope>NUCLEOTIDE SEQUENCE [LARGE SCALE GENOMIC DNA]</scope>
</reference>
<dbReference type="PANTHER" id="PTHR19845">
    <property type="entry name" value="KATANIN P80 SUBUNIT"/>
    <property type="match status" value="1"/>
</dbReference>
<gene>
    <name evidence="6" type="ORF">OsJ_02077</name>
</gene>
<evidence type="ECO:0000256" key="1">
    <source>
        <dbReference type="ARBA" id="ARBA00004245"/>
    </source>
</evidence>
<feature type="domain" description="Katanin p80 subunit C-terminal" evidence="5">
    <location>
        <begin position="147"/>
        <end position="253"/>
    </location>
</feature>
<accession>B9EXB7</accession>
<dbReference type="GO" id="GO:0005856">
    <property type="term" value="C:cytoskeleton"/>
    <property type="evidence" value="ECO:0007669"/>
    <property type="project" value="UniProtKB-SubCell"/>
</dbReference>
<proteinExistence type="predicted"/>
<evidence type="ECO:0000256" key="2">
    <source>
        <dbReference type="ARBA" id="ARBA00022490"/>
    </source>
</evidence>
<feature type="region of interest" description="Disordered" evidence="4">
    <location>
        <begin position="1"/>
        <end position="21"/>
    </location>
</feature>
<comment type="subcellular location">
    <subcellularLocation>
        <location evidence="1">Cytoplasm</location>
        <location evidence="1">Cytoskeleton</location>
    </subcellularLocation>
</comment>
<keyword evidence="3" id="KW-0206">Cytoskeleton</keyword>
<dbReference type="InterPro" id="IPR028021">
    <property type="entry name" value="Katanin_C-terminal"/>
</dbReference>
<dbReference type="GO" id="GO:0008017">
    <property type="term" value="F:microtubule binding"/>
    <property type="evidence" value="ECO:0007669"/>
    <property type="project" value="InterPro"/>
</dbReference>
<evidence type="ECO:0000256" key="3">
    <source>
        <dbReference type="ARBA" id="ARBA00023212"/>
    </source>
</evidence>
<protein>
    <recommendedName>
        <fullName evidence="5">Katanin p80 subunit C-terminal domain-containing protein</fullName>
    </recommendedName>
</protein>
<evidence type="ECO:0000259" key="5">
    <source>
        <dbReference type="Pfam" id="PF13925"/>
    </source>
</evidence>